<proteinExistence type="predicted"/>
<feature type="domain" description="Mannosylglycerate hydrolase MGH1-like glycoside hydrolase" evidence="1">
    <location>
        <begin position="453"/>
        <end position="583"/>
    </location>
</feature>
<dbReference type="Proteomes" id="UP000316360">
    <property type="component" value="Unassembled WGS sequence"/>
</dbReference>
<dbReference type="EMBL" id="SOKJ01000082">
    <property type="protein sequence ID" value="TET12481.1"/>
    <property type="molecule type" value="Genomic_DNA"/>
</dbReference>
<evidence type="ECO:0000313" key="2">
    <source>
        <dbReference type="EMBL" id="TET12481.1"/>
    </source>
</evidence>
<dbReference type="SUPFAM" id="SSF48208">
    <property type="entry name" value="Six-hairpin glycosidases"/>
    <property type="match status" value="1"/>
</dbReference>
<sequence>MKKTVLLFLIFCFLFNSAYGKERIFIEKSIIKSQALHLSRTVQPQRYFDSVGQKSAILGREDGRLETWIYPHKVLHNFELHFLIENENEMVEGKDAVYRIDVYPHQTILHYVHSSFKVEEIFFSPLREPGVVVLLSVEAFKPLSVVASFTPDLKPMWPAGLGGQYSYWDKEKKYFVISEGTRKNVALIGSPAGEQFSSGPAHALPEGDMKIKIDVKPEDSKRTLFPIFISASHDGRKRADKVYSRLGENFKDLYLEKYRYYEKLAKDYLYVQTPEERLNQAFQWAKVAVDKALVCNPQLGCGLVAGYGLSGRSERPGFAWFFGGDTFFNSWAITSYGSFDMTRQGLAFIRKNQRQDGKIVHELSQGAAFIPWFEKYPYGFYHAETTPYYIVSLHDYLNWSGDRKFIEESWPSLKKAYQYVLSADTDGDGLMENTVAGLAALELGAFLKNTKTDIYLAALSVEAHRVFSELAGLMGEKDLSRQANKTFEKALDALRDKFWVEEEKKYAHALTVKDKQLAETTVWPSMPLFFKQLPPRRADYILDIFASSEMSTDWGVRSLSPKSSYYDPLNYNYGTVWPFLTGYACLSEYNYGRSLAGFSHLMSLAYNTFIDALGFCPELLSGEFFSPVEESVPHQVFSSSPVITGLVRGLLGLRGNALRREIEFRPSLPGAWDKVKVKNFRVGKDIFHFNVRRTENKLVLQIEPKAHAPYRLNFSPSLGYGTQVRSVKVNGEERDFRMEEERGEVRCLFNLEIKDKTLVEIMTEKSILLYLPPYFPQIGDRTAGLKIIRAQYRDNQLSILVEGLGGKEYDLSLITPRSLVSVVEAKAEEGENLEIKIKIYFRKEGEGYSRKEV</sequence>
<name>A0A523S3N7_UNCAE</name>
<evidence type="ECO:0000313" key="3">
    <source>
        <dbReference type="Proteomes" id="UP000316360"/>
    </source>
</evidence>
<evidence type="ECO:0000259" key="1">
    <source>
        <dbReference type="Pfam" id="PF22422"/>
    </source>
</evidence>
<dbReference type="InterPro" id="IPR054491">
    <property type="entry name" value="MGH1-like_GH"/>
</dbReference>
<comment type="caution">
    <text evidence="2">The sequence shown here is derived from an EMBL/GenBank/DDBJ whole genome shotgun (WGS) entry which is preliminary data.</text>
</comment>
<dbReference type="Pfam" id="PF22422">
    <property type="entry name" value="MGH1-like_GH"/>
    <property type="match status" value="1"/>
</dbReference>
<protein>
    <recommendedName>
        <fullName evidence="1">Mannosylglycerate hydrolase MGH1-like glycoside hydrolase domain-containing protein</fullName>
    </recommendedName>
</protein>
<dbReference type="Gene3D" id="1.50.10.10">
    <property type="match status" value="1"/>
</dbReference>
<dbReference type="InterPro" id="IPR012341">
    <property type="entry name" value="6hp_glycosidase-like_sf"/>
</dbReference>
<feature type="non-terminal residue" evidence="2">
    <location>
        <position position="853"/>
    </location>
</feature>
<reference evidence="2 3" key="1">
    <citation type="submission" date="2019-03" db="EMBL/GenBank/DDBJ databases">
        <title>Metabolic potential of uncultured bacteria and archaea associated with petroleum seepage in deep-sea sediments.</title>
        <authorList>
            <person name="Dong X."/>
            <person name="Hubert C."/>
        </authorList>
    </citation>
    <scope>NUCLEOTIDE SEQUENCE [LARGE SCALE GENOMIC DNA]</scope>
    <source>
        <strain evidence="2">E44_bin7</strain>
    </source>
</reference>
<organism evidence="2 3">
    <name type="scientific">Aerophobetes bacterium</name>
    <dbReference type="NCBI Taxonomy" id="2030807"/>
    <lineage>
        <taxon>Bacteria</taxon>
        <taxon>Candidatus Aerophobota</taxon>
    </lineage>
</organism>
<dbReference type="AlphaFoldDB" id="A0A523S3N7"/>
<dbReference type="InterPro" id="IPR008928">
    <property type="entry name" value="6-hairpin_glycosidase_sf"/>
</dbReference>
<dbReference type="GO" id="GO:0005975">
    <property type="term" value="P:carbohydrate metabolic process"/>
    <property type="evidence" value="ECO:0007669"/>
    <property type="project" value="InterPro"/>
</dbReference>
<accession>A0A523S3N7</accession>
<gene>
    <name evidence="2" type="ORF">E3J84_01595</name>
</gene>